<feature type="compositionally biased region" description="Low complexity" evidence="1">
    <location>
        <begin position="71"/>
        <end position="82"/>
    </location>
</feature>
<keyword evidence="5" id="KW-1185">Reference proteome</keyword>
<evidence type="ECO:0000313" key="5">
    <source>
        <dbReference type="Proteomes" id="UP001187192"/>
    </source>
</evidence>
<comment type="caution">
    <text evidence="4">The sequence shown here is derived from an EMBL/GenBank/DDBJ whole genome shotgun (WGS) entry which is preliminary data.</text>
</comment>
<reference evidence="4" key="1">
    <citation type="submission" date="2023-07" db="EMBL/GenBank/DDBJ databases">
        <title>draft genome sequence of fig (Ficus carica).</title>
        <authorList>
            <person name="Takahashi T."/>
            <person name="Nishimura K."/>
        </authorList>
    </citation>
    <scope>NUCLEOTIDE SEQUENCE</scope>
</reference>
<evidence type="ECO:0000313" key="4">
    <source>
        <dbReference type="EMBL" id="GMN63646.1"/>
    </source>
</evidence>
<dbReference type="Proteomes" id="UP001187192">
    <property type="component" value="Unassembled WGS sequence"/>
</dbReference>
<feature type="region of interest" description="Disordered" evidence="1">
    <location>
        <begin position="63"/>
        <end position="83"/>
    </location>
</feature>
<keyword evidence="2" id="KW-0732">Signal</keyword>
<dbReference type="AlphaFoldDB" id="A0AA88E0T1"/>
<organism evidence="4 5">
    <name type="scientific">Ficus carica</name>
    <name type="common">Common fig</name>
    <dbReference type="NCBI Taxonomy" id="3494"/>
    <lineage>
        <taxon>Eukaryota</taxon>
        <taxon>Viridiplantae</taxon>
        <taxon>Streptophyta</taxon>
        <taxon>Embryophyta</taxon>
        <taxon>Tracheophyta</taxon>
        <taxon>Spermatophyta</taxon>
        <taxon>Magnoliopsida</taxon>
        <taxon>eudicotyledons</taxon>
        <taxon>Gunneridae</taxon>
        <taxon>Pentapetalae</taxon>
        <taxon>rosids</taxon>
        <taxon>fabids</taxon>
        <taxon>Rosales</taxon>
        <taxon>Moraceae</taxon>
        <taxon>Ficeae</taxon>
        <taxon>Ficus</taxon>
    </lineage>
</organism>
<dbReference type="EMBL" id="BTGU01000153">
    <property type="protein sequence ID" value="GMN63585.1"/>
    <property type="molecule type" value="Genomic_DNA"/>
</dbReference>
<sequence length="106" mass="11533">MKRLLSLSLLVLLILLCQYLPSSTHEGVLDPNLHHGRQLLAQTKDLGSSLDARKLQVYIRKKSGGGGAGGVATRTRGRTSSAIRSRPPFPLHVFLSLSLFLGVFLI</sequence>
<name>A0AA88E0T1_FICCA</name>
<feature type="chain" id="PRO_5041891670" evidence="2">
    <location>
        <begin position="25"/>
        <end position="106"/>
    </location>
</feature>
<evidence type="ECO:0000313" key="3">
    <source>
        <dbReference type="EMBL" id="GMN63585.1"/>
    </source>
</evidence>
<protein>
    <submittedName>
        <fullName evidence="4">Uncharacterized protein</fullName>
    </submittedName>
</protein>
<dbReference type="EMBL" id="BTGU01000155">
    <property type="protein sequence ID" value="GMN63646.1"/>
    <property type="molecule type" value="Genomic_DNA"/>
</dbReference>
<feature type="signal peptide" evidence="2">
    <location>
        <begin position="1"/>
        <end position="24"/>
    </location>
</feature>
<accession>A0AA88E0T1</accession>
<proteinExistence type="predicted"/>
<evidence type="ECO:0000256" key="1">
    <source>
        <dbReference type="SAM" id="MobiDB-lite"/>
    </source>
</evidence>
<gene>
    <name evidence="3" type="ORF">TIFTF001_032659</name>
    <name evidence="4" type="ORF">TIFTF001_032722</name>
</gene>
<evidence type="ECO:0000256" key="2">
    <source>
        <dbReference type="SAM" id="SignalP"/>
    </source>
</evidence>
<dbReference type="Gramene" id="FCD_00031786-RA">
    <property type="protein sequence ID" value="FCD_00031786-RA:cds"/>
    <property type="gene ID" value="FCD_00031786"/>
</dbReference>